<proteinExistence type="predicted"/>
<dbReference type="EMBL" id="MFPS01000007">
    <property type="protein sequence ID" value="OGH59345.1"/>
    <property type="molecule type" value="Genomic_DNA"/>
</dbReference>
<evidence type="ECO:0000313" key="3">
    <source>
        <dbReference type="Proteomes" id="UP000177067"/>
    </source>
</evidence>
<protein>
    <recommendedName>
        <fullName evidence="4">Protein kinase domain-containing protein</fullName>
    </recommendedName>
</protein>
<organism evidence="2 3">
    <name type="scientific">Candidatus Magasanikbacteria bacterium RIFCSPHIGHO2_01_FULL_33_34</name>
    <dbReference type="NCBI Taxonomy" id="1798671"/>
    <lineage>
        <taxon>Bacteria</taxon>
        <taxon>Candidatus Magasanikiibacteriota</taxon>
    </lineage>
</organism>
<dbReference type="AlphaFoldDB" id="A0A1F6LJ54"/>
<dbReference type="SUPFAM" id="SSF56112">
    <property type="entry name" value="Protein kinase-like (PK-like)"/>
    <property type="match status" value="1"/>
</dbReference>
<dbReference type="InterPro" id="IPR011009">
    <property type="entry name" value="Kinase-like_dom_sf"/>
</dbReference>
<evidence type="ECO:0000313" key="2">
    <source>
        <dbReference type="EMBL" id="OGH59345.1"/>
    </source>
</evidence>
<evidence type="ECO:0000256" key="1">
    <source>
        <dbReference type="SAM" id="MobiDB-lite"/>
    </source>
</evidence>
<accession>A0A1F6LJ54</accession>
<evidence type="ECO:0008006" key="4">
    <source>
        <dbReference type="Google" id="ProtNLM"/>
    </source>
</evidence>
<feature type="compositionally biased region" description="Basic and acidic residues" evidence="1">
    <location>
        <begin position="43"/>
        <end position="61"/>
    </location>
</feature>
<reference evidence="2 3" key="1">
    <citation type="journal article" date="2016" name="Nat. Commun.">
        <title>Thousands of microbial genomes shed light on interconnected biogeochemical processes in an aquifer system.</title>
        <authorList>
            <person name="Anantharaman K."/>
            <person name="Brown C.T."/>
            <person name="Hug L.A."/>
            <person name="Sharon I."/>
            <person name="Castelle C.J."/>
            <person name="Probst A.J."/>
            <person name="Thomas B.C."/>
            <person name="Singh A."/>
            <person name="Wilkins M.J."/>
            <person name="Karaoz U."/>
            <person name="Brodie E.L."/>
            <person name="Williams K.H."/>
            <person name="Hubbard S.S."/>
            <person name="Banfield J.F."/>
        </authorList>
    </citation>
    <scope>NUCLEOTIDE SEQUENCE [LARGE SCALE GENOMIC DNA]</scope>
</reference>
<feature type="region of interest" description="Disordered" evidence="1">
    <location>
        <begin position="42"/>
        <end position="69"/>
    </location>
</feature>
<dbReference type="Gene3D" id="1.10.510.10">
    <property type="entry name" value="Transferase(Phosphotransferase) domain 1"/>
    <property type="match status" value="1"/>
</dbReference>
<sequence>MSEDKPKWERVPEYDYVKGVEKPMDVDVGVKNDSEDLESIVEEGVKADKDSEKKVRGKIDELTTEGASGSQTDIQLYDPLEDDDRDFLRAELEKLQKETRFQAPAILKGNKTATEYDSKVANFSTQTKIVVLPSGRKMFLIKNYAGSSVHRGLDSLMKRFTGCKMRKAKSGEWKSQFERKSQIPVIPNESDNTIVLDYIPNVNLYDLYANRDKVDDWGECEFAEDVDSEKLMVITDKIVDKVKEIHNKGIAWGELILPNMIIDKDQNIHICDPEVSYNEDVPLNEQKARDLVDLIISISATMKQKNGVDYPEIVQRIIERYGDAEVLSELNKLASKKPSVINKLFFGYTKERLGVKDYKEHEGIRNQIVEELSK</sequence>
<comment type="caution">
    <text evidence="2">The sequence shown here is derived from an EMBL/GenBank/DDBJ whole genome shotgun (WGS) entry which is preliminary data.</text>
</comment>
<name>A0A1F6LJ54_9BACT</name>
<gene>
    <name evidence="2" type="ORF">A2725_00750</name>
</gene>
<dbReference type="Proteomes" id="UP000177067">
    <property type="component" value="Unassembled WGS sequence"/>
</dbReference>